<name>A0A5D0CWL8_9BACL</name>
<evidence type="ECO:0000256" key="4">
    <source>
        <dbReference type="ARBA" id="ARBA00022989"/>
    </source>
</evidence>
<protein>
    <submittedName>
        <fullName evidence="7">APC family permease</fullName>
    </submittedName>
</protein>
<keyword evidence="8" id="KW-1185">Reference proteome</keyword>
<reference evidence="7 8" key="1">
    <citation type="submission" date="2019-08" db="EMBL/GenBank/DDBJ databases">
        <title>Genome sequencing of Paenibacillus faecis DSM 23593(T).</title>
        <authorList>
            <person name="Kook J.-K."/>
            <person name="Park S.-N."/>
            <person name="Lim Y.K."/>
        </authorList>
    </citation>
    <scope>NUCLEOTIDE SEQUENCE [LARGE SCALE GENOMIC DNA]</scope>
    <source>
        <strain evidence="7 8">DSM 23593</strain>
    </source>
</reference>
<feature type="transmembrane region" description="Helical" evidence="6">
    <location>
        <begin position="428"/>
        <end position="447"/>
    </location>
</feature>
<feature type="transmembrane region" description="Helical" evidence="6">
    <location>
        <begin position="287"/>
        <end position="312"/>
    </location>
</feature>
<organism evidence="7 8">
    <name type="scientific">Paenibacillus faecis</name>
    <dbReference type="NCBI Taxonomy" id="862114"/>
    <lineage>
        <taxon>Bacteria</taxon>
        <taxon>Bacillati</taxon>
        <taxon>Bacillota</taxon>
        <taxon>Bacilli</taxon>
        <taxon>Bacillales</taxon>
        <taxon>Paenibacillaceae</taxon>
        <taxon>Paenibacillus</taxon>
    </lineage>
</organism>
<evidence type="ECO:0000256" key="3">
    <source>
        <dbReference type="ARBA" id="ARBA00022692"/>
    </source>
</evidence>
<dbReference type="PANTHER" id="PTHR42770">
    <property type="entry name" value="AMINO ACID TRANSPORTER-RELATED"/>
    <property type="match status" value="1"/>
</dbReference>
<keyword evidence="3 6" id="KW-0812">Transmembrane</keyword>
<feature type="transmembrane region" description="Helical" evidence="6">
    <location>
        <begin position="360"/>
        <end position="382"/>
    </location>
</feature>
<evidence type="ECO:0000256" key="5">
    <source>
        <dbReference type="ARBA" id="ARBA00023136"/>
    </source>
</evidence>
<feature type="transmembrane region" description="Helical" evidence="6">
    <location>
        <begin position="193"/>
        <end position="211"/>
    </location>
</feature>
<keyword evidence="5 6" id="KW-0472">Membrane</keyword>
<evidence type="ECO:0000256" key="2">
    <source>
        <dbReference type="ARBA" id="ARBA00022475"/>
    </source>
</evidence>
<keyword evidence="4 6" id="KW-1133">Transmembrane helix</keyword>
<feature type="transmembrane region" description="Helical" evidence="6">
    <location>
        <begin position="333"/>
        <end position="354"/>
    </location>
</feature>
<dbReference type="AlphaFoldDB" id="A0A5D0CWL8"/>
<dbReference type="RefSeq" id="WP_148449722.1">
    <property type="nucleotide sequence ID" value="NZ_VSDO01000001.1"/>
</dbReference>
<comment type="subcellular location">
    <subcellularLocation>
        <location evidence="1">Cell membrane</location>
        <topology evidence="1">Multi-pass membrane protein</topology>
    </subcellularLocation>
</comment>
<dbReference type="Gene3D" id="1.20.1740.10">
    <property type="entry name" value="Amino acid/polyamine transporter I"/>
    <property type="match status" value="1"/>
</dbReference>
<keyword evidence="2" id="KW-1003">Cell membrane</keyword>
<evidence type="ECO:0000256" key="1">
    <source>
        <dbReference type="ARBA" id="ARBA00004651"/>
    </source>
</evidence>
<dbReference type="PANTHER" id="PTHR42770:SF11">
    <property type="entry name" value="INNER MEMBRANE TRANSPORT PROTEIN YBAT"/>
    <property type="match status" value="1"/>
</dbReference>
<feature type="transmembrane region" description="Helical" evidence="6">
    <location>
        <begin position="154"/>
        <end position="173"/>
    </location>
</feature>
<dbReference type="Proteomes" id="UP000325218">
    <property type="component" value="Unassembled WGS sequence"/>
</dbReference>
<dbReference type="PIRSF" id="PIRSF006060">
    <property type="entry name" value="AA_transporter"/>
    <property type="match status" value="1"/>
</dbReference>
<feature type="transmembrane region" description="Helical" evidence="6">
    <location>
        <begin position="232"/>
        <end position="254"/>
    </location>
</feature>
<dbReference type="GO" id="GO:0022857">
    <property type="term" value="F:transmembrane transporter activity"/>
    <property type="evidence" value="ECO:0007669"/>
    <property type="project" value="InterPro"/>
</dbReference>
<gene>
    <name evidence="7" type="ORF">FRY98_00665</name>
</gene>
<dbReference type="EMBL" id="VSDO01000001">
    <property type="protein sequence ID" value="TYA14233.1"/>
    <property type="molecule type" value="Genomic_DNA"/>
</dbReference>
<dbReference type="InterPro" id="IPR002293">
    <property type="entry name" value="AA/rel_permease1"/>
</dbReference>
<dbReference type="OrthoDB" id="9762947at2"/>
<dbReference type="InterPro" id="IPR050367">
    <property type="entry name" value="APC_superfamily"/>
</dbReference>
<feature type="transmembrane region" description="Helical" evidence="6">
    <location>
        <begin position="43"/>
        <end position="62"/>
    </location>
</feature>
<feature type="transmembrane region" description="Helical" evidence="6">
    <location>
        <begin position="12"/>
        <end position="31"/>
    </location>
</feature>
<proteinExistence type="predicted"/>
<dbReference type="Pfam" id="PF13520">
    <property type="entry name" value="AA_permease_2"/>
    <property type="match status" value="1"/>
</dbReference>
<evidence type="ECO:0000313" key="7">
    <source>
        <dbReference type="EMBL" id="TYA14233.1"/>
    </source>
</evidence>
<evidence type="ECO:0000256" key="6">
    <source>
        <dbReference type="SAM" id="Phobius"/>
    </source>
</evidence>
<sequence length="487" mass="52760">MSELKKNAISWPGAIAMSIAIMAPAAGMMFAPQVVAQRAGGAVPLAFIVSLIGSLFVANTIVQFAKRLPHAGSFFAYNSAGLGKVAGFVSGWLLFSGYFVFYPQNLLAAAFFTSSVCKSLLGIELNWILVALLFAGIIWWLSLRGISNSMKTDMFFVAFEVLVLLLLAVFIIVKGGAEGNTLSVFTPQHSPTSWGGVFFGMIFAMMTFMGFESAATVAEETSNPRKNIPKAIWGSVIGVGIFYIFMTYAMAIGYGPSKGADFAAATIPMEDLASRYVGSGMRWAVDIAGILSAFAVSLALNNATVRVIFAMGRDGVLPKFFGKIDPKLSAPKNSIHTVSLCTIILALTIGILFGPYPNGYGFLGSFGTLPILLLYVIASISLYRFMKRHDPLHFNWWIHAITPGIGGLFMLLPIYGTLFPLPTWPYNLILLLVAIYIAVGVICGFLLRKKGGDMLDRLEKIMNHAGDERPDELEGFKKNDTRINPEA</sequence>
<accession>A0A5D0CWL8</accession>
<evidence type="ECO:0000313" key="8">
    <source>
        <dbReference type="Proteomes" id="UP000325218"/>
    </source>
</evidence>
<feature type="transmembrane region" description="Helical" evidence="6">
    <location>
        <begin position="394"/>
        <end position="416"/>
    </location>
</feature>
<dbReference type="GO" id="GO:0005886">
    <property type="term" value="C:plasma membrane"/>
    <property type="evidence" value="ECO:0007669"/>
    <property type="project" value="UniProtKB-SubCell"/>
</dbReference>
<feature type="transmembrane region" description="Helical" evidence="6">
    <location>
        <begin position="121"/>
        <end position="142"/>
    </location>
</feature>
<comment type="caution">
    <text evidence="7">The sequence shown here is derived from an EMBL/GenBank/DDBJ whole genome shotgun (WGS) entry which is preliminary data.</text>
</comment>
<feature type="transmembrane region" description="Helical" evidence="6">
    <location>
        <begin position="74"/>
        <end position="101"/>
    </location>
</feature>